<name>A0A2H0RG32_9BACT</name>
<keyword evidence="1" id="KW-0472">Membrane</keyword>
<gene>
    <name evidence="2" type="ORF">COV09_01760</name>
</gene>
<proteinExistence type="predicted"/>
<reference evidence="2 3" key="1">
    <citation type="submission" date="2017-09" db="EMBL/GenBank/DDBJ databases">
        <title>Depth-based differentiation of microbial function through sediment-hosted aquifers and enrichment of novel symbionts in the deep terrestrial subsurface.</title>
        <authorList>
            <person name="Probst A.J."/>
            <person name="Ladd B."/>
            <person name="Jarett J.K."/>
            <person name="Geller-Mcgrath D.E."/>
            <person name="Sieber C.M."/>
            <person name="Emerson J.B."/>
            <person name="Anantharaman K."/>
            <person name="Thomas B.C."/>
            <person name="Malmstrom R."/>
            <person name="Stieglmeier M."/>
            <person name="Klingl A."/>
            <person name="Woyke T."/>
            <person name="Ryan C.M."/>
            <person name="Banfield J.F."/>
        </authorList>
    </citation>
    <scope>NUCLEOTIDE SEQUENCE [LARGE SCALE GENOMIC DNA]</scope>
    <source>
        <strain evidence="2">CG10_big_fil_rev_8_21_14_0_10_50_13</strain>
    </source>
</reference>
<dbReference type="AlphaFoldDB" id="A0A2H0RG32"/>
<accession>A0A2H0RG32</accession>
<keyword evidence="1" id="KW-1133">Transmembrane helix</keyword>
<keyword evidence="1" id="KW-0812">Transmembrane</keyword>
<feature type="transmembrane region" description="Helical" evidence="1">
    <location>
        <begin position="21"/>
        <end position="42"/>
    </location>
</feature>
<comment type="caution">
    <text evidence="2">The sequence shown here is derived from an EMBL/GenBank/DDBJ whole genome shotgun (WGS) entry which is preliminary data.</text>
</comment>
<protein>
    <submittedName>
        <fullName evidence="2">Uncharacterized protein</fullName>
    </submittedName>
</protein>
<evidence type="ECO:0000313" key="2">
    <source>
        <dbReference type="EMBL" id="PIR45390.1"/>
    </source>
</evidence>
<dbReference type="EMBL" id="PCYJ01000026">
    <property type="protein sequence ID" value="PIR45390.1"/>
    <property type="molecule type" value="Genomic_DNA"/>
</dbReference>
<evidence type="ECO:0000313" key="3">
    <source>
        <dbReference type="Proteomes" id="UP000230906"/>
    </source>
</evidence>
<organism evidence="2 3">
    <name type="scientific">Candidatus Vogelbacteria bacterium CG10_big_fil_rev_8_21_14_0_10_50_13</name>
    <dbReference type="NCBI Taxonomy" id="1975044"/>
    <lineage>
        <taxon>Bacteria</taxon>
        <taxon>Candidatus Vogeliibacteriota</taxon>
    </lineage>
</organism>
<dbReference type="Proteomes" id="UP000230906">
    <property type="component" value="Unassembled WGS sequence"/>
</dbReference>
<sequence>MPLSQTSYLDKVRAKSKSVRHSLSLFLAGVLTIVILAGWLVIFKINDDKVATAPANAIESPGPIERFITTMSRELANVGKGVSELKDLIVRNPLFN</sequence>
<evidence type="ECO:0000256" key="1">
    <source>
        <dbReference type="SAM" id="Phobius"/>
    </source>
</evidence>